<keyword evidence="4" id="KW-1185">Reference proteome</keyword>
<accession>A0A9W4H1M6</accession>
<comment type="caution">
    <text evidence="3">The sequence shown here is derived from an EMBL/GenBank/DDBJ whole genome shotgun (WGS) entry which is preliminary data.</text>
</comment>
<evidence type="ECO:0000313" key="3">
    <source>
        <dbReference type="EMBL" id="CAG7643411.1"/>
    </source>
</evidence>
<evidence type="ECO:0000313" key="4">
    <source>
        <dbReference type="Proteomes" id="UP001153328"/>
    </source>
</evidence>
<protein>
    <submittedName>
        <fullName evidence="3">Relaxase/Mobilisation nuclease domain-containing protein</fullName>
    </submittedName>
</protein>
<dbReference type="InterPro" id="IPR005094">
    <property type="entry name" value="Endonuclease_MobA/VirD2"/>
</dbReference>
<name>A0A9W4H1M6_9ACTN</name>
<sequence>MIPKITTGAGGTYGLLTYLYGPGKANEHTDQHMIASWNGFAPDPGPTAEREAITKLARQLDLPVKSLPREQRPKTTIWHCSVRTAANDRPLTDDEWATVARRIVHAAGIAPEGDTKACRWIAVRHAPDHIHIAATLVREDDRTARRNFDKRAVQTEARAIEKDYGLRQLHPGDGTAAKRATSAERRKADLRGLDRPARDQLRDAVRRALAGAATEEEFFHRLTAQGVRITKRVAPSGDVTGFTVALPGDRNRDGKPIWFSGSKLAPDLSLPRIRKRLASTAAPSEGITDPARALRAGTTATADALRSLAKDDDGSAADQLTGIGEVLDALAQTSAAPTRSELQAAARTFERATRSRIQAANTHNQALRKAARDLIQSGPALGKGEDGAATAMLLSVLITAAVMAAHWHAALGHAQQAAAARQTATDLRAAYQAAATTPLATMRATGQTLPAPARHQAAATVQAVLPNEAARIQAEPNWPALAATLTEAAQAGHDPATLLHRAVENRELTTADSLTDVLLWRLRHEANLSAAPLYQAQRPGQRPTPPPTATPVLPSPSYAPTRRR</sequence>
<dbReference type="Proteomes" id="UP001153328">
    <property type="component" value="Unassembled WGS sequence"/>
</dbReference>
<evidence type="ECO:0000259" key="2">
    <source>
        <dbReference type="Pfam" id="PF03432"/>
    </source>
</evidence>
<dbReference type="RefSeq" id="WP_205043075.1">
    <property type="nucleotide sequence ID" value="NZ_CAJVAX010000017.1"/>
</dbReference>
<feature type="region of interest" description="Disordered" evidence="1">
    <location>
        <begin position="531"/>
        <end position="564"/>
    </location>
</feature>
<evidence type="ECO:0000256" key="1">
    <source>
        <dbReference type="SAM" id="MobiDB-lite"/>
    </source>
</evidence>
<dbReference type="AlphaFoldDB" id="A0A9W4H1M6"/>
<organism evidence="3 4">
    <name type="scientific">Actinacidiphila bryophytorum</name>
    <dbReference type="NCBI Taxonomy" id="1436133"/>
    <lineage>
        <taxon>Bacteria</taxon>
        <taxon>Bacillati</taxon>
        <taxon>Actinomycetota</taxon>
        <taxon>Actinomycetes</taxon>
        <taxon>Kitasatosporales</taxon>
        <taxon>Streptomycetaceae</taxon>
        <taxon>Actinacidiphila</taxon>
    </lineage>
</organism>
<dbReference type="Pfam" id="PF03432">
    <property type="entry name" value="Relaxase"/>
    <property type="match status" value="1"/>
</dbReference>
<feature type="domain" description="MobA/VirD2-like nuclease" evidence="2">
    <location>
        <begin position="72"/>
        <end position="166"/>
    </location>
</feature>
<gene>
    <name evidence="3" type="ORF">SBRY_30805</name>
</gene>
<proteinExistence type="predicted"/>
<reference evidence="3" key="1">
    <citation type="submission" date="2021-06" db="EMBL/GenBank/DDBJ databases">
        <authorList>
            <person name="Arsene-Ploetze F."/>
        </authorList>
    </citation>
    <scope>NUCLEOTIDE SEQUENCE</scope>
    <source>
        <strain evidence="3">SBRY1</strain>
    </source>
</reference>
<dbReference type="EMBL" id="CAJVAX010000017">
    <property type="protein sequence ID" value="CAG7643411.1"/>
    <property type="molecule type" value="Genomic_DNA"/>
</dbReference>
<feature type="region of interest" description="Disordered" evidence="1">
    <location>
        <begin position="168"/>
        <end position="187"/>
    </location>
</feature>